<dbReference type="InterPro" id="IPR019861">
    <property type="entry name" value="PorP/SprF_Bacteroidetes"/>
</dbReference>
<evidence type="ECO:0000313" key="3">
    <source>
        <dbReference type="Proteomes" id="UP000244677"/>
    </source>
</evidence>
<dbReference type="EMBL" id="CP020919">
    <property type="protein sequence ID" value="AWG26461.1"/>
    <property type="molecule type" value="Genomic_DNA"/>
</dbReference>
<dbReference type="AlphaFoldDB" id="A0A2S1LS19"/>
<organism evidence="2 3">
    <name type="scientific">Flavobacterium kingsejongi</name>
    <dbReference type="NCBI Taxonomy" id="1678728"/>
    <lineage>
        <taxon>Bacteria</taxon>
        <taxon>Pseudomonadati</taxon>
        <taxon>Bacteroidota</taxon>
        <taxon>Flavobacteriia</taxon>
        <taxon>Flavobacteriales</taxon>
        <taxon>Flavobacteriaceae</taxon>
        <taxon>Flavobacterium</taxon>
    </lineage>
</organism>
<dbReference type="Proteomes" id="UP000244677">
    <property type="component" value="Chromosome"/>
</dbReference>
<feature type="signal peptide" evidence="1">
    <location>
        <begin position="1"/>
        <end position="23"/>
    </location>
</feature>
<gene>
    <name evidence="2" type="ORF">FK004_15130</name>
</gene>
<evidence type="ECO:0000313" key="2">
    <source>
        <dbReference type="EMBL" id="AWG26461.1"/>
    </source>
</evidence>
<protein>
    <recommendedName>
        <fullName evidence="4">Type IX secretion system membrane protein PorP/SprF</fullName>
    </recommendedName>
</protein>
<proteinExistence type="predicted"/>
<sequence length="314" mass="34880">MNLKLLKKSLYCGFLFWGGTLIAQQDSQYTQYMYNPITINPAYAGSRGVMSIFGLYRAQWVGLDGAPKTGAASIHTPISDTNVGIGLSFVNDRIGPSDETNISVDISYTVPVSERYKLAFGVKATANLLNVDYTKLNIYNPSDPRFQNNVDNKFSPNIGTGAYLYSENTYIGLSAPALLQTKHFDETADYNTSSSFVAKEQIHYYLMGGHVFDLAYNLKFKPSALVKMTQGAPLQVDLSANFLFSEKFTAGVAYRWDAAVSALVGFQVSDGLFIGYAYDAETTRLANYNSGSHEVFLRFELFKSYDKIISPRFF</sequence>
<evidence type="ECO:0008006" key="4">
    <source>
        <dbReference type="Google" id="ProtNLM"/>
    </source>
</evidence>
<dbReference type="NCBIfam" id="TIGR03519">
    <property type="entry name" value="T9SS_PorP_fam"/>
    <property type="match status" value="1"/>
</dbReference>
<dbReference type="OrthoDB" id="1114455at2"/>
<reference evidence="2 3" key="1">
    <citation type="submission" date="2017-04" db="EMBL/GenBank/DDBJ databases">
        <title>Complete genome sequence of Flavobacterium kingsejong AJ004.</title>
        <authorList>
            <person name="Lee P.C."/>
        </authorList>
    </citation>
    <scope>NUCLEOTIDE SEQUENCE [LARGE SCALE GENOMIC DNA]</scope>
    <source>
        <strain evidence="2 3">AJ004</strain>
    </source>
</reference>
<keyword evidence="3" id="KW-1185">Reference proteome</keyword>
<keyword evidence="1" id="KW-0732">Signal</keyword>
<dbReference type="RefSeq" id="WP_108737983.1">
    <property type="nucleotide sequence ID" value="NZ_CP020919.1"/>
</dbReference>
<feature type="chain" id="PRO_5015571398" description="Type IX secretion system membrane protein PorP/SprF" evidence="1">
    <location>
        <begin position="24"/>
        <end position="314"/>
    </location>
</feature>
<evidence type="ECO:0000256" key="1">
    <source>
        <dbReference type="SAM" id="SignalP"/>
    </source>
</evidence>
<dbReference type="KEGG" id="fki:FK004_15130"/>
<dbReference type="Pfam" id="PF11751">
    <property type="entry name" value="PorP_SprF"/>
    <property type="match status" value="1"/>
</dbReference>
<name>A0A2S1LS19_9FLAO</name>
<accession>A0A2S1LS19</accession>